<dbReference type="SMART" id="SM00347">
    <property type="entry name" value="HTH_MARR"/>
    <property type="match status" value="1"/>
</dbReference>
<dbReference type="InterPro" id="IPR036388">
    <property type="entry name" value="WH-like_DNA-bd_sf"/>
</dbReference>
<dbReference type="Gene3D" id="1.10.10.10">
    <property type="entry name" value="Winged helix-like DNA-binding domain superfamily/Winged helix DNA-binding domain"/>
    <property type="match status" value="1"/>
</dbReference>
<dbReference type="InterPro" id="IPR000835">
    <property type="entry name" value="HTH_MarR-typ"/>
</dbReference>
<dbReference type="RefSeq" id="WP_053408403.1">
    <property type="nucleotide sequence ID" value="NZ_DAIPHI010000045.1"/>
</dbReference>
<name>A0A0M0I2T7_9VIBR</name>
<evidence type="ECO:0000256" key="5">
    <source>
        <dbReference type="ARBA" id="ARBA00023163"/>
    </source>
</evidence>
<evidence type="ECO:0000256" key="3">
    <source>
        <dbReference type="ARBA" id="ARBA00023015"/>
    </source>
</evidence>
<evidence type="ECO:0000256" key="4">
    <source>
        <dbReference type="ARBA" id="ARBA00023125"/>
    </source>
</evidence>
<evidence type="ECO:0000313" key="7">
    <source>
        <dbReference type="EMBL" id="KOO08243.1"/>
    </source>
</evidence>
<dbReference type="PANTHER" id="PTHR33164">
    <property type="entry name" value="TRANSCRIPTIONAL REGULATOR, MARR FAMILY"/>
    <property type="match status" value="1"/>
</dbReference>
<gene>
    <name evidence="7" type="ORF">AKJ31_07065</name>
</gene>
<organism evidence="7 8">
    <name type="scientific">Vibrio hepatarius</name>
    <dbReference type="NCBI Taxonomy" id="171383"/>
    <lineage>
        <taxon>Bacteria</taxon>
        <taxon>Pseudomonadati</taxon>
        <taxon>Pseudomonadota</taxon>
        <taxon>Gammaproteobacteria</taxon>
        <taxon>Vibrionales</taxon>
        <taxon>Vibrionaceae</taxon>
        <taxon>Vibrio</taxon>
        <taxon>Vibrio oreintalis group</taxon>
    </lineage>
</organism>
<dbReference type="InterPro" id="IPR039422">
    <property type="entry name" value="MarR/SlyA-like"/>
</dbReference>
<dbReference type="OrthoDB" id="9806864at2"/>
<dbReference type="STRING" id="171383.AKJ31_07065"/>
<accession>A0A0M0I2T7</accession>
<keyword evidence="8" id="KW-1185">Reference proteome</keyword>
<dbReference type="GO" id="GO:0005737">
    <property type="term" value="C:cytoplasm"/>
    <property type="evidence" value="ECO:0007669"/>
    <property type="project" value="UniProtKB-SubCell"/>
</dbReference>
<feature type="domain" description="HTH marR-type" evidence="6">
    <location>
        <begin position="19"/>
        <end position="149"/>
    </location>
</feature>
<keyword evidence="4" id="KW-0238">DNA-binding</keyword>
<dbReference type="PROSITE" id="PS50995">
    <property type="entry name" value="HTH_MARR_2"/>
    <property type="match status" value="1"/>
</dbReference>
<dbReference type="SUPFAM" id="SSF46785">
    <property type="entry name" value="Winged helix' DNA-binding domain"/>
    <property type="match status" value="1"/>
</dbReference>
<evidence type="ECO:0000256" key="2">
    <source>
        <dbReference type="ARBA" id="ARBA00022490"/>
    </source>
</evidence>
<dbReference type="PANTHER" id="PTHR33164:SF100">
    <property type="entry name" value="OSPR"/>
    <property type="match status" value="1"/>
</dbReference>
<keyword evidence="5" id="KW-0804">Transcription</keyword>
<dbReference type="Pfam" id="PF22381">
    <property type="entry name" value="Staph_reg_Sar_Rot"/>
    <property type="match status" value="1"/>
</dbReference>
<dbReference type="Proteomes" id="UP000037530">
    <property type="component" value="Unassembled WGS sequence"/>
</dbReference>
<reference evidence="8" key="1">
    <citation type="submission" date="2015-08" db="EMBL/GenBank/DDBJ databases">
        <title>Vibrio galatheae sp. nov., a novel member of the Vibrionaceae family isolated from the Solomon Islands.</title>
        <authorList>
            <person name="Giubergia S."/>
            <person name="Machado H."/>
            <person name="Mateiu R.V."/>
            <person name="Gram L."/>
        </authorList>
    </citation>
    <scope>NUCLEOTIDE SEQUENCE [LARGE SCALE GENOMIC DNA]</scope>
    <source>
        <strain evidence="8">DSM 19134</strain>
    </source>
</reference>
<dbReference type="PATRIC" id="fig|171383.3.peg.1453"/>
<evidence type="ECO:0000256" key="1">
    <source>
        <dbReference type="ARBA" id="ARBA00004496"/>
    </source>
</evidence>
<keyword evidence="3" id="KW-0805">Transcription regulation</keyword>
<dbReference type="EMBL" id="LHPI01000004">
    <property type="protein sequence ID" value="KOO08243.1"/>
    <property type="molecule type" value="Genomic_DNA"/>
</dbReference>
<protein>
    <submittedName>
        <fullName evidence="7">MarR family transcriptional regulator</fullName>
    </submittedName>
</protein>
<dbReference type="GO" id="GO:0006950">
    <property type="term" value="P:response to stress"/>
    <property type="evidence" value="ECO:0007669"/>
    <property type="project" value="TreeGrafter"/>
</dbReference>
<evidence type="ECO:0000259" key="6">
    <source>
        <dbReference type="PROSITE" id="PS50995"/>
    </source>
</evidence>
<dbReference type="FunFam" id="1.10.10.10:FF:000163">
    <property type="entry name" value="MarR family transcriptional regulator"/>
    <property type="match status" value="1"/>
</dbReference>
<comment type="subcellular location">
    <subcellularLocation>
        <location evidence="1">Cytoplasm</location>
    </subcellularLocation>
</comment>
<keyword evidence="2" id="KW-0963">Cytoplasm</keyword>
<proteinExistence type="predicted"/>
<dbReference type="AlphaFoldDB" id="A0A0M0I2T7"/>
<dbReference type="InterPro" id="IPR036390">
    <property type="entry name" value="WH_DNA-bd_sf"/>
</dbReference>
<dbReference type="GO" id="GO:0003677">
    <property type="term" value="F:DNA binding"/>
    <property type="evidence" value="ECO:0007669"/>
    <property type="project" value="UniProtKB-KW"/>
</dbReference>
<evidence type="ECO:0000313" key="8">
    <source>
        <dbReference type="Proteomes" id="UP000037530"/>
    </source>
</evidence>
<dbReference type="PRINTS" id="PR00598">
    <property type="entry name" value="HTHMARR"/>
</dbReference>
<comment type="caution">
    <text evidence="7">The sequence shown here is derived from an EMBL/GenBank/DDBJ whole genome shotgun (WGS) entry which is preliminary data.</text>
</comment>
<dbReference type="InterPro" id="IPR055166">
    <property type="entry name" value="Transc_reg_Sar_Rot_HTH"/>
</dbReference>
<sequence>MNQCQGDTQLREEEKLRLDNQVCFPLYSAANAVIRAYRPLLDELDLTYSQYLVMMVLWEQNGVSVKDVGHRLHLDSGTLTPLLKRLEVKGYVERARSTQDERVRVLNLTEQGRELKLRAQQVPNAIKCKVDIELEEMLELKRLCEKILTKLD</sequence>
<dbReference type="GO" id="GO:0003700">
    <property type="term" value="F:DNA-binding transcription factor activity"/>
    <property type="evidence" value="ECO:0007669"/>
    <property type="project" value="InterPro"/>
</dbReference>